<keyword evidence="9" id="KW-0460">Magnesium</keyword>
<dbReference type="PANTHER" id="PTHR30313">
    <property type="entry name" value="DNA PRIMASE"/>
    <property type="match status" value="1"/>
</dbReference>
<evidence type="ECO:0000259" key="16">
    <source>
        <dbReference type="PROSITE" id="PS50880"/>
    </source>
</evidence>
<keyword evidence="10 12" id="KW-0238">DNA-binding</keyword>
<dbReference type="GO" id="GO:0006269">
    <property type="term" value="P:DNA replication, synthesis of primer"/>
    <property type="evidence" value="ECO:0007669"/>
    <property type="project" value="UniProtKB-UniRule"/>
</dbReference>
<dbReference type="InterPro" id="IPR034151">
    <property type="entry name" value="TOPRIM_DnaG_bac"/>
</dbReference>
<dbReference type="FunFam" id="3.90.980.10:FF:000001">
    <property type="entry name" value="DNA primase"/>
    <property type="match status" value="1"/>
</dbReference>
<dbReference type="CDD" id="cd03364">
    <property type="entry name" value="TOPRIM_DnaG_primases"/>
    <property type="match status" value="1"/>
</dbReference>
<accession>A0A317C689</accession>
<dbReference type="GO" id="GO:0003677">
    <property type="term" value="F:DNA binding"/>
    <property type="evidence" value="ECO:0007669"/>
    <property type="project" value="UniProtKB-KW"/>
</dbReference>
<dbReference type="NCBIfam" id="TIGR01391">
    <property type="entry name" value="dnaG"/>
    <property type="match status" value="1"/>
</dbReference>
<dbReference type="Pfam" id="PF08275">
    <property type="entry name" value="DNAG_N"/>
    <property type="match status" value="1"/>
</dbReference>
<dbReference type="GO" id="GO:0000428">
    <property type="term" value="C:DNA-directed RNA polymerase complex"/>
    <property type="evidence" value="ECO:0007669"/>
    <property type="project" value="UniProtKB-KW"/>
</dbReference>
<dbReference type="InterPro" id="IPR002694">
    <property type="entry name" value="Znf_CHC2"/>
</dbReference>
<comment type="caution">
    <text evidence="17">The sequence shown here is derived from an EMBL/GenBank/DDBJ whole genome shotgun (WGS) entry which is preliminary data.</text>
</comment>
<dbReference type="InterPro" id="IPR006171">
    <property type="entry name" value="TOPRIM_dom"/>
</dbReference>
<evidence type="ECO:0000256" key="11">
    <source>
        <dbReference type="ARBA" id="ARBA00023163"/>
    </source>
</evidence>
<dbReference type="Pfam" id="PF08278">
    <property type="entry name" value="DnaG_DnaB_bind"/>
    <property type="match status" value="1"/>
</dbReference>
<feature type="region of interest" description="Disordered" evidence="15">
    <location>
        <begin position="428"/>
        <end position="451"/>
    </location>
</feature>
<comment type="function">
    <text evidence="12 13">RNA polymerase that catalyzes the synthesis of short RNA molecules used as primers for DNA polymerase during DNA replication.</text>
</comment>
<keyword evidence="6 12" id="KW-0479">Metal-binding</keyword>
<keyword evidence="8 12" id="KW-0862">Zinc</keyword>
<dbReference type="GO" id="GO:1990077">
    <property type="term" value="C:primosome complex"/>
    <property type="evidence" value="ECO:0007669"/>
    <property type="project" value="UniProtKB-KW"/>
</dbReference>
<evidence type="ECO:0000313" key="17">
    <source>
        <dbReference type="EMBL" id="PWQ94118.1"/>
    </source>
</evidence>
<organism evidence="17 18">
    <name type="scientific">Leucothrix arctica</name>
    <dbReference type="NCBI Taxonomy" id="1481894"/>
    <lineage>
        <taxon>Bacteria</taxon>
        <taxon>Pseudomonadati</taxon>
        <taxon>Pseudomonadota</taxon>
        <taxon>Gammaproteobacteria</taxon>
        <taxon>Thiotrichales</taxon>
        <taxon>Thiotrichaceae</taxon>
        <taxon>Leucothrix</taxon>
    </lineage>
</organism>
<evidence type="ECO:0000256" key="8">
    <source>
        <dbReference type="ARBA" id="ARBA00022833"/>
    </source>
</evidence>
<dbReference type="SUPFAM" id="SSF117023">
    <property type="entry name" value="DNA primase DnaG, C-terminal domain"/>
    <property type="match status" value="1"/>
</dbReference>
<dbReference type="RefSeq" id="WP_109824734.1">
    <property type="nucleotide sequence ID" value="NZ_QGKL01000041.1"/>
</dbReference>
<dbReference type="PIRSF" id="PIRSF002811">
    <property type="entry name" value="DnaG"/>
    <property type="match status" value="1"/>
</dbReference>
<dbReference type="HAMAP" id="MF_00974">
    <property type="entry name" value="DNA_primase_DnaG"/>
    <property type="match status" value="1"/>
</dbReference>
<dbReference type="Gene3D" id="3.40.1360.10">
    <property type="match status" value="1"/>
</dbReference>
<evidence type="ECO:0000256" key="12">
    <source>
        <dbReference type="HAMAP-Rule" id="MF_00974"/>
    </source>
</evidence>
<evidence type="ECO:0000256" key="14">
    <source>
        <dbReference type="PIRSR" id="PIRSR002811-1"/>
    </source>
</evidence>
<dbReference type="OrthoDB" id="9803773at2"/>
<dbReference type="Pfam" id="PF01807">
    <property type="entry name" value="Zn_ribbon_DnaG"/>
    <property type="match status" value="1"/>
</dbReference>
<dbReference type="Gene3D" id="1.10.860.10">
    <property type="entry name" value="DNAb Helicase, Chain A"/>
    <property type="match status" value="1"/>
</dbReference>
<comment type="domain">
    <text evidence="12">Contains an N-terminal zinc-binding domain, a central core domain that contains the primase activity, and a C-terminal DnaB-binding domain.</text>
</comment>
<dbReference type="GO" id="GO:0003899">
    <property type="term" value="F:DNA-directed RNA polymerase activity"/>
    <property type="evidence" value="ECO:0007669"/>
    <property type="project" value="UniProtKB-UniRule"/>
</dbReference>
<dbReference type="SMART" id="SM00400">
    <property type="entry name" value="ZnF_CHCC"/>
    <property type="match status" value="1"/>
</dbReference>
<comment type="similarity">
    <text evidence="12 13">Belongs to the DnaG primase family.</text>
</comment>
<gene>
    <name evidence="12" type="primary">dnaG</name>
    <name evidence="17" type="ORF">DKT75_16395</name>
</gene>
<evidence type="ECO:0000313" key="18">
    <source>
        <dbReference type="Proteomes" id="UP000245506"/>
    </source>
</evidence>
<comment type="subunit">
    <text evidence="12">Monomer. Interacts with DnaB.</text>
</comment>
<dbReference type="Gene3D" id="3.90.980.10">
    <property type="entry name" value="DNA primase, catalytic core, N-terminal domain"/>
    <property type="match status" value="1"/>
</dbReference>
<dbReference type="AlphaFoldDB" id="A0A317C689"/>
<sequence length="589" mass="66332">MAASGLIPREFIDQLLARCDIVDVINARVPLKKHGREYQACCPFHNEKTPSFTVSPNKQFYHCFGCGMNGSAITFLMEYEHLEFVEAIESIASSMGLEVPREEGRKRSPQQQQKQKGLVDLMAEASTYYQKQLKLNTAAVEYMKNRGLSGEIAQAYGVGYSKKSWDAAIKHLSSRYRQEQIVESGIAIAKDEGGSYDRYRDRIMFPIRNRKGQVIGFGGRVMGDDTPKYINSPETPLFHKSNELYGLYEARQATRKLERIIVVEGYMDVISLAQFGITYGVATLGTATTQQHIEILYRTVPEIIFCFDGDRAGKEAAWRALDNTLPVLRDDKAIHFMFLPDGEDPDSLVRSIGKEAFEESFSSATPLSAYFIEALSAKFNITQNEGKAQFLNEASTLLKKVPESQLKDLILQDIAKLTGVDRKSILKGKQDVAEQETPRRSSRRNNASYQRSVTHPPIQYACILLLNKPSLAQLVKNPEQIAFSGLPGTDLLTTLIESVEESPHINAITLLERWRHSDLESDLLQLMKSQPNSDDDEIMSKEFSDCLASIEKQARKSKLEILFHKQVTDGLSDQEKGDIRYLTDQLSVQ</sequence>
<feature type="domain" description="Toprim" evidence="16">
    <location>
        <begin position="258"/>
        <end position="340"/>
    </location>
</feature>
<evidence type="ECO:0000256" key="9">
    <source>
        <dbReference type="ARBA" id="ARBA00022842"/>
    </source>
</evidence>
<dbReference type="GO" id="GO:0008270">
    <property type="term" value="F:zinc ion binding"/>
    <property type="evidence" value="ECO:0007669"/>
    <property type="project" value="UniProtKB-UniRule"/>
</dbReference>
<comment type="cofactor">
    <cofactor evidence="12 13 14">
        <name>Zn(2+)</name>
        <dbReference type="ChEBI" id="CHEBI:29105"/>
    </cofactor>
    <text evidence="12 13 14">Binds 1 zinc ion per monomer.</text>
</comment>
<proteinExistence type="inferred from homology"/>
<keyword evidence="3 12" id="KW-0808">Transferase</keyword>
<dbReference type="InterPro" id="IPR019475">
    <property type="entry name" value="DNA_primase_DnaB-bd"/>
</dbReference>
<evidence type="ECO:0000256" key="6">
    <source>
        <dbReference type="ARBA" id="ARBA00022723"/>
    </source>
</evidence>
<name>A0A317C689_9GAMM</name>
<evidence type="ECO:0000256" key="2">
    <source>
        <dbReference type="ARBA" id="ARBA00022515"/>
    </source>
</evidence>
<evidence type="ECO:0000256" key="13">
    <source>
        <dbReference type="PIRNR" id="PIRNR002811"/>
    </source>
</evidence>
<dbReference type="SMART" id="SM00493">
    <property type="entry name" value="TOPRIM"/>
    <property type="match status" value="1"/>
</dbReference>
<reference evidence="17 18" key="1">
    <citation type="submission" date="2018-05" db="EMBL/GenBank/DDBJ databases">
        <title>Leucothrix arctica sp. nov., isolated from Arctic seawater.</title>
        <authorList>
            <person name="Choi A."/>
            <person name="Baek K."/>
        </authorList>
    </citation>
    <scope>NUCLEOTIDE SEQUENCE [LARGE SCALE GENOMIC DNA]</scope>
    <source>
        <strain evidence="17 18">IMCC9719</strain>
    </source>
</reference>
<dbReference type="SMART" id="SM00766">
    <property type="entry name" value="DnaG_DnaB_bind"/>
    <property type="match status" value="1"/>
</dbReference>
<evidence type="ECO:0000256" key="5">
    <source>
        <dbReference type="ARBA" id="ARBA00022705"/>
    </source>
</evidence>
<dbReference type="Gene3D" id="1.20.50.20">
    <property type="entry name" value="DnaG, RNA polymerase domain, helical bundle"/>
    <property type="match status" value="1"/>
</dbReference>
<dbReference type="InterPro" id="IPR013173">
    <property type="entry name" value="DNA_primase_DnaG_DnaB-bd_dom"/>
</dbReference>
<keyword evidence="11 12" id="KW-0804">Transcription</keyword>
<evidence type="ECO:0000256" key="4">
    <source>
        <dbReference type="ARBA" id="ARBA00022695"/>
    </source>
</evidence>
<dbReference type="Gene3D" id="3.90.580.10">
    <property type="entry name" value="Zinc finger, CHC2-type domain"/>
    <property type="match status" value="1"/>
</dbReference>
<dbReference type="SUPFAM" id="SSF56731">
    <property type="entry name" value="DNA primase core"/>
    <property type="match status" value="1"/>
</dbReference>
<feature type="compositionally biased region" description="Basic and acidic residues" evidence="15">
    <location>
        <begin position="428"/>
        <end position="439"/>
    </location>
</feature>
<dbReference type="Proteomes" id="UP000245506">
    <property type="component" value="Unassembled WGS sequence"/>
</dbReference>
<dbReference type="PROSITE" id="PS50880">
    <property type="entry name" value="TOPRIM"/>
    <property type="match status" value="1"/>
</dbReference>
<dbReference type="InterPro" id="IPR013264">
    <property type="entry name" value="DNAG_N"/>
</dbReference>
<dbReference type="InterPro" id="IPR006295">
    <property type="entry name" value="DNA_primase_DnaG"/>
</dbReference>
<keyword evidence="1 12" id="KW-0240">DNA-directed RNA polymerase</keyword>
<dbReference type="EMBL" id="QGKL01000041">
    <property type="protein sequence ID" value="PWQ94118.1"/>
    <property type="molecule type" value="Genomic_DNA"/>
</dbReference>
<evidence type="ECO:0000256" key="7">
    <source>
        <dbReference type="ARBA" id="ARBA00022771"/>
    </source>
</evidence>
<evidence type="ECO:0000256" key="15">
    <source>
        <dbReference type="SAM" id="MobiDB-lite"/>
    </source>
</evidence>
<keyword evidence="4 12" id="KW-0548">Nucleotidyltransferase</keyword>
<dbReference type="InterPro" id="IPR050219">
    <property type="entry name" value="DnaG_primase"/>
</dbReference>
<keyword evidence="2 12" id="KW-0639">Primosome</keyword>
<dbReference type="InterPro" id="IPR016136">
    <property type="entry name" value="DNA_helicase_N/primase_C"/>
</dbReference>
<dbReference type="FunFam" id="3.40.1360.10:FF:000002">
    <property type="entry name" value="DNA primase"/>
    <property type="match status" value="1"/>
</dbReference>
<evidence type="ECO:0000256" key="10">
    <source>
        <dbReference type="ARBA" id="ARBA00023125"/>
    </source>
</evidence>
<evidence type="ECO:0000256" key="3">
    <source>
        <dbReference type="ARBA" id="ARBA00022679"/>
    </source>
</evidence>
<dbReference type="PANTHER" id="PTHR30313:SF2">
    <property type="entry name" value="DNA PRIMASE"/>
    <property type="match status" value="1"/>
</dbReference>
<evidence type="ECO:0000256" key="1">
    <source>
        <dbReference type="ARBA" id="ARBA00022478"/>
    </source>
</evidence>
<comment type="catalytic activity">
    <reaction evidence="12">
        <text>ssDNA + n NTP = ssDNA/pppN(pN)n-1 hybrid + (n-1) diphosphate.</text>
        <dbReference type="EC" id="2.7.7.101"/>
    </reaction>
</comment>
<dbReference type="GO" id="GO:0005737">
    <property type="term" value="C:cytoplasm"/>
    <property type="evidence" value="ECO:0007669"/>
    <property type="project" value="TreeGrafter"/>
</dbReference>
<keyword evidence="5 12" id="KW-0235">DNA replication</keyword>
<keyword evidence="7 12" id="KW-0863">Zinc-finger</keyword>
<dbReference type="FunFam" id="3.90.580.10:FF:000001">
    <property type="entry name" value="DNA primase"/>
    <property type="match status" value="1"/>
</dbReference>
<dbReference type="InterPro" id="IPR037068">
    <property type="entry name" value="DNA_primase_core_N_sf"/>
</dbReference>
<dbReference type="InterPro" id="IPR030846">
    <property type="entry name" value="DnaG_bac"/>
</dbReference>
<dbReference type="EC" id="2.7.7.101" evidence="12"/>
<dbReference type="InterPro" id="IPR036977">
    <property type="entry name" value="DNA_primase_Znf_CHC2"/>
</dbReference>
<dbReference type="Pfam" id="PF13155">
    <property type="entry name" value="Toprim_2"/>
    <property type="match status" value="1"/>
</dbReference>
<keyword evidence="18" id="KW-1185">Reference proteome</keyword>
<dbReference type="SUPFAM" id="SSF57783">
    <property type="entry name" value="Zinc beta-ribbon"/>
    <property type="match status" value="1"/>
</dbReference>
<feature type="zinc finger region" description="CHC2-type" evidence="12 14">
    <location>
        <begin position="42"/>
        <end position="66"/>
    </location>
</feature>
<dbReference type="Pfam" id="PF10410">
    <property type="entry name" value="DnaB_bind"/>
    <property type="match status" value="1"/>
</dbReference>
<protein>
    <recommendedName>
        <fullName evidence="12 13">DNA primase</fullName>
        <ecNumber evidence="12">2.7.7.101</ecNumber>
    </recommendedName>
</protein>